<dbReference type="InterPro" id="IPR012910">
    <property type="entry name" value="Plug_dom"/>
</dbReference>
<dbReference type="PANTHER" id="PTHR32552:SF74">
    <property type="entry name" value="HYDROXAMATE SIDEROPHORE RECEPTOR FHUE"/>
    <property type="match status" value="1"/>
</dbReference>
<gene>
    <name evidence="16" type="ORF">GR212_21830</name>
</gene>
<dbReference type="EMBL" id="WUEY01000011">
    <property type="protein sequence ID" value="NEI72228.1"/>
    <property type="molecule type" value="Genomic_DNA"/>
</dbReference>
<dbReference type="GO" id="GO:0015344">
    <property type="term" value="F:siderophore uptake transmembrane transporter activity"/>
    <property type="evidence" value="ECO:0007669"/>
    <property type="project" value="TreeGrafter"/>
</dbReference>
<comment type="subcellular location">
    <subcellularLocation>
        <location evidence="1 12">Cell outer membrane</location>
        <topology evidence="1 12">Multi-pass membrane protein</topology>
    </subcellularLocation>
</comment>
<accession>A0A6L9UCG2</accession>
<keyword evidence="4 12" id="KW-1134">Transmembrane beta strand</keyword>
<keyword evidence="6 12" id="KW-0812">Transmembrane</keyword>
<protein>
    <submittedName>
        <fullName evidence="16">TonB-dependent siderophore receptor</fullName>
    </submittedName>
</protein>
<dbReference type="InterPro" id="IPR010105">
    <property type="entry name" value="TonB_sidphr_rcpt"/>
</dbReference>
<evidence type="ECO:0000256" key="14">
    <source>
        <dbReference type="SAM" id="SignalP"/>
    </source>
</evidence>
<evidence type="ECO:0000256" key="13">
    <source>
        <dbReference type="RuleBase" id="RU003357"/>
    </source>
</evidence>
<keyword evidence="8 13" id="KW-0798">TonB box</keyword>
<keyword evidence="9 12" id="KW-0472">Membrane</keyword>
<dbReference type="RefSeq" id="WP_163989331.1">
    <property type="nucleotide sequence ID" value="NZ_WUEY01000011.1"/>
</dbReference>
<evidence type="ECO:0000313" key="17">
    <source>
        <dbReference type="Proteomes" id="UP000483035"/>
    </source>
</evidence>
<dbReference type="InterPro" id="IPR037066">
    <property type="entry name" value="Plug_dom_sf"/>
</dbReference>
<proteinExistence type="inferred from homology"/>
<comment type="caution">
    <text evidence="16">The sequence shown here is derived from an EMBL/GenBank/DDBJ whole genome shotgun (WGS) entry which is preliminary data.</text>
</comment>
<evidence type="ECO:0000256" key="3">
    <source>
        <dbReference type="ARBA" id="ARBA00022448"/>
    </source>
</evidence>
<dbReference type="InterPro" id="IPR036942">
    <property type="entry name" value="Beta-barrel_TonB_sf"/>
</dbReference>
<evidence type="ECO:0000256" key="12">
    <source>
        <dbReference type="PROSITE-ProRule" id="PRU01360"/>
    </source>
</evidence>
<evidence type="ECO:0000256" key="1">
    <source>
        <dbReference type="ARBA" id="ARBA00004571"/>
    </source>
</evidence>
<keyword evidence="14" id="KW-0732">Signal</keyword>
<keyword evidence="11 12" id="KW-0998">Cell outer membrane</keyword>
<feature type="domain" description="Secretin/TonB short N-terminal" evidence="15">
    <location>
        <begin position="62"/>
        <end position="113"/>
    </location>
</feature>
<dbReference type="InterPro" id="IPR000531">
    <property type="entry name" value="Beta-barrel_TonB"/>
</dbReference>
<evidence type="ECO:0000256" key="7">
    <source>
        <dbReference type="ARBA" id="ARBA00023004"/>
    </source>
</evidence>
<dbReference type="InterPro" id="IPR011662">
    <property type="entry name" value="Secretin/TonB_short_N"/>
</dbReference>
<dbReference type="PANTHER" id="PTHR32552">
    <property type="entry name" value="FERRICHROME IRON RECEPTOR-RELATED"/>
    <property type="match status" value="1"/>
</dbReference>
<organism evidence="16 17">
    <name type="scientific">Rhizobium lusitanum</name>
    <dbReference type="NCBI Taxonomy" id="293958"/>
    <lineage>
        <taxon>Bacteria</taxon>
        <taxon>Pseudomonadati</taxon>
        <taxon>Pseudomonadota</taxon>
        <taxon>Alphaproteobacteria</taxon>
        <taxon>Hyphomicrobiales</taxon>
        <taxon>Rhizobiaceae</taxon>
        <taxon>Rhizobium/Agrobacterium group</taxon>
        <taxon>Rhizobium</taxon>
    </lineage>
</organism>
<dbReference type="Gene3D" id="3.55.50.30">
    <property type="match status" value="1"/>
</dbReference>
<evidence type="ECO:0000313" key="16">
    <source>
        <dbReference type="EMBL" id="NEI72228.1"/>
    </source>
</evidence>
<dbReference type="CDD" id="cd01347">
    <property type="entry name" value="ligand_gated_channel"/>
    <property type="match status" value="1"/>
</dbReference>
<evidence type="ECO:0000256" key="10">
    <source>
        <dbReference type="ARBA" id="ARBA00023170"/>
    </source>
</evidence>
<evidence type="ECO:0000256" key="11">
    <source>
        <dbReference type="ARBA" id="ARBA00023237"/>
    </source>
</evidence>
<dbReference type="NCBIfam" id="TIGR01783">
    <property type="entry name" value="TonB-siderophor"/>
    <property type="match status" value="1"/>
</dbReference>
<dbReference type="GO" id="GO:0038023">
    <property type="term" value="F:signaling receptor activity"/>
    <property type="evidence" value="ECO:0007669"/>
    <property type="project" value="InterPro"/>
</dbReference>
<dbReference type="InterPro" id="IPR039426">
    <property type="entry name" value="TonB-dep_rcpt-like"/>
</dbReference>
<dbReference type="SUPFAM" id="SSF56935">
    <property type="entry name" value="Porins"/>
    <property type="match status" value="1"/>
</dbReference>
<evidence type="ECO:0000256" key="4">
    <source>
        <dbReference type="ARBA" id="ARBA00022452"/>
    </source>
</evidence>
<evidence type="ECO:0000256" key="5">
    <source>
        <dbReference type="ARBA" id="ARBA00022496"/>
    </source>
</evidence>
<name>A0A6L9UCG2_9HYPH</name>
<dbReference type="Pfam" id="PF00593">
    <property type="entry name" value="TonB_dep_Rec_b-barrel"/>
    <property type="match status" value="1"/>
</dbReference>
<dbReference type="AlphaFoldDB" id="A0A6L9UCG2"/>
<keyword evidence="5" id="KW-0406">Ion transport</keyword>
<keyword evidence="10 16" id="KW-0675">Receptor</keyword>
<dbReference type="Pfam" id="PF07715">
    <property type="entry name" value="Plug"/>
    <property type="match status" value="1"/>
</dbReference>
<dbReference type="GO" id="GO:0009279">
    <property type="term" value="C:cell outer membrane"/>
    <property type="evidence" value="ECO:0007669"/>
    <property type="project" value="UniProtKB-SubCell"/>
</dbReference>
<evidence type="ECO:0000259" key="15">
    <source>
        <dbReference type="SMART" id="SM00965"/>
    </source>
</evidence>
<evidence type="ECO:0000256" key="8">
    <source>
        <dbReference type="ARBA" id="ARBA00023077"/>
    </source>
</evidence>
<feature type="signal peptide" evidence="14">
    <location>
        <begin position="1"/>
        <end position="26"/>
    </location>
</feature>
<feature type="chain" id="PRO_5026860811" evidence="14">
    <location>
        <begin position="27"/>
        <end position="817"/>
    </location>
</feature>
<sequence length="817" mass="88925">MNGNGVSRSTAFALAALMLATVSATAIDAAQAQQATQRQYRFDIVAKPIPQAVNEIGRVTGLSVVFPENTPITVIGKPVHGSMTVTRALSILLAGTGLDYRFSNATTVTIRAPGGTVSAGGADGATQLAPITVQGAGQYPSDPYAGLVNPPTTVGSKIPLAQREIPQTVAVMTQREIKERNIQSLDEAMKATPGITVLQSDADRVQYYSRGFPINSLVIDGLPVVMNSDMSATASTNAPSLAMYDRIEVLDGPAGLYGGFGSPGGVISLVRKRAPDHFAASFDTTVGTKDNLLGTIDVGGALNADASLRGRFVASGQTRDLDQHSTWHRDQSYYGTVEADITDDTLLRLGASYSRRDSNVGWANQIPLYSDYTVAGDRSDFYGTPWNRDRYAETNTFASIEHSFDNGWKLTATGTYDYKTARVLSGEIFGMVDKTTNEATFGTTNTDYFERNQSYDLNATGKYELFGREHDLTIGANYARMYNFGTSYYGTDSLFNFETIDISNYVFSKPIWSGLPASTSKGATEIKQTGVYGNTRFHVTDDLTAIAGGRLSWWDTAFRPDSDYNPFDYSESGDRYNAKFTPYAGLVYDIDKTYSVYGSFASIFQPQSLRDVNGALLKPMEGEQYEVGLKGSYFDGQLQTTIALFQLTQSNRAVATDATNQYFEAAGRARSRGIDLRLSGEIIPDLTVMAGYTYTNSKYLDEDSLDSSASAFSQIAPKHLFKIWTNYQLPGEHDQWQIGAGINASSELYGGSGAERITQKAFLTADARIAYKVNDNVSLTLNATNIFDKKYFTPLTTYQGVAFGEGRRVSVTLHSKF</sequence>
<dbReference type="SMART" id="SM00965">
    <property type="entry name" value="STN"/>
    <property type="match status" value="1"/>
</dbReference>
<keyword evidence="7" id="KW-0408">Iron</keyword>
<comment type="similarity">
    <text evidence="2 12 13">Belongs to the TonB-dependent receptor family.</text>
</comment>
<keyword evidence="5" id="KW-0410">Iron transport</keyword>
<keyword evidence="3 12" id="KW-0813">Transport</keyword>
<evidence type="ECO:0000256" key="9">
    <source>
        <dbReference type="ARBA" id="ARBA00023136"/>
    </source>
</evidence>
<dbReference type="Gene3D" id="2.170.130.10">
    <property type="entry name" value="TonB-dependent receptor, plug domain"/>
    <property type="match status" value="1"/>
</dbReference>
<dbReference type="Gene3D" id="2.40.170.20">
    <property type="entry name" value="TonB-dependent receptor, beta-barrel domain"/>
    <property type="match status" value="1"/>
</dbReference>
<dbReference type="GO" id="GO:0015891">
    <property type="term" value="P:siderophore transport"/>
    <property type="evidence" value="ECO:0007669"/>
    <property type="project" value="InterPro"/>
</dbReference>
<dbReference type="PROSITE" id="PS52016">
    <property type="entry name" value="TONB_DEPENDENT_REC_3"/>
    <property type="match status" value="1"/>
</dbReference>
<evidence type="ECO:0000256" key="6">
    <source>
        <dbReference type="ARBA" id="ARBA00022692"/>
    </source>
</evidence>
<evidence type="ECO:0000256" key="2">
    <source>
        <dbReference type="ARBA" id="ARBA00009810"/>
    </source>
</evidence>
<reference evidence="16 17" key="1">
    <citation type="submission" date="2019-12" db="EMBL/GenBank/DDBJ databases">
        <title>Rhizobium genotypes associated with high levels of biological nitrogen fixation by grain legumes in a temperate-maritime cropping system.</title>
        <authorList>
            <person name="Maluk M."/>
            <person name="Francesc Ferrando Molina F."/>
            <person name="Lopez Del Egido L."/>
            <person name="Lafos M."/>
            <person name="Langarica-Fuentes A."/>
            <person name="Gebre Yohannes G."/>
            <person name="Young M.W."/>
            <person name="Martin P."/>
            <person name="Gantlett R."/>
            <person name="Kenicer G."/>
            <person name="Hawes C."/>
            <person name="Begg G.S."/>
            <person name="Quilliam R.S."/>
            <person name="Squire G.R."/>
            <person name="Poole P.S."/>
            <person name="Young P.W."/>
            <person name="Iannetta P.M."/>
            <person name="James E.K."/>
        </authorList>
    </citation>
    <scope>NUCLEOTIDE SEQUENCE [LARGE SCALE GENOMIC DNA]</scope>
    <source>
        <strain evidence="16 17">JHI1118</strain>
    </source>
</reference>
<dbReference type="Proteomes" id="UP000483035">
    <property type="component" value="Unassembled WGS sequence"/>
</dbReference>